<dbReference type="PANTHER" id="PTHR10961">
    <property type="entry name" value="PEROXISOMAL SARCOSINE OXIDASE"/>
    <property type="match status" value="1"/>
</dbReference>
<evidence type="ECO:0000256" key="1">
    <source>
        <dbReference type="ARBA" id="ARBA00001974"/>
    </source>
</evidence>
<dbReference type="AlphaFoldDB" id="A0A271K7U9"/>
<keyword evidence="7" id="KW-1185">Reference proteome</keyword>
<evidence type="ECO:0000256" key="3">
    <source>
        <dbReference type="ARBA" id="ARBA00022827"/>
    </source>
</evidence>
<dbReference type="Pfam" id="PF01266">
    <property type="entry name" value="DAO"/>
    <property type="match status" value="1"/>
</dbReference>
<dbReference type="InterPro" id="IPR036188">
    <property type="entry name" value="FAD/NAD-bd_sf"/>
</dbReference>
<evidence type="ECO:0000313" key="7">
    <source>
        <dbReference type="Proteomes" id="UP000215931"/>
    </source>
</evidence>
<keyword evidence="2" id="KW-0285">Flavoprotein</keyword>
<dbReference type="Gene3D" id="3.50.50.60">
    <property type="entry name" value="FAD/NAD(P)-binding domain"/>
    <property type="match status" value="1"/>
</dbReference>
<evidence type="ECO:0000256" key="2">
    <source>
        <dbReference type="ARBA" id="ARBA00022630"/>
    </source>
</evidence>
<feature type="domain" description="FAD dependent oxidoreductase" evidence="5">
    <location>
        <begin position="3"/>
        <end position="348"/>
    </location>
</feature>
<name>A0A271K7U9_9HYPH</name>
<dbReference type="InterPro" id="IPR045170">
    <property type="entry name" value="MTOX"/>
</dbReference>
<organism evidence="6 7">
    <name type="scientific">Mesorhizobium wenxiniae</name>
    <dbReference type="NCBI Taxonomy" id="2014805"/>
    <lineage>
        <taxon>Bacteria</taxon>
        <taxon>Pseudomonadati</taxon>
        <taxon>Pseudomonadota</taxon>
        <taxon>Alphaproteobacteria</taxon>
        <taxon>Hyphomicrobiales</taxon>
        <taxon>Phyllobacteriaceae</taxon>
        <taxon>Mesorhizobium</taxon>
    </lineage>
</organism>
<dbReference type="OrthoDB" id="9806257at2"/>
<sequence>MNVIVVGAGVAGLSTAWSLAKAGHRVSIVEQGPIPNPLAASGDHHRIIRRAYGAAAGYGRLITEAYEAWDEMWADLGENHLDPRGFICISREPGDEAEEYREGMEAGNYPFELFEPDAAAKRWPFLEPGSFRYAYFSPDGGALHCRKIATRLAGWLRVNHANVYEDSKVVEVDAEAGRIVLESGETMQADRIVVAAGAWVLKLFPELDGELKTWRTALAYVEPPADLKAAWQAAPVILNVGGAVDGYVIPPSGGAGMKFGSGLHRVPTSDADWNRQPVPGEGEAIRDLFSPPIARVEEYKITEVVTCAYTFTADEKFLAHEKGRCLVVSACSGHGYKFGAAVGRRVAATVGNDDVAGLKAWLRAEAGVT</sequence>
<dbReference type="RefSeq" id="WP_095521700.1">
    <property type="nucleotide sequence ID" value="NZ_NPKH01000039.1"/>
</dbReference>
<evidence type="ECO:0000313" key="6">
    <source>
        <dbReference type="EMBL" id="PAP91710.1"/>
    </source>
</evidence>
<keyword evidence="4" id="KW-0560">Oxidoreductase</keyword>
<dbReference type="EMBL" id="NPKH01000039">
    <property type="protein sequence ID" value="PAP91710.1"/>
    <property type="molecule type" value="Genomic_DNA"/>
</dbReference>
<comment type="caution">
    <text evidence="6">The sequence shown here is derived from an EMBL/GenBank/DDBJ whole genome shotgun (WGS) entry which is preliminary data.</text>
</comment>
<dbReference type="Proteomes" id="UP000215931">
    <property type="component" value="Unassembled WGS sequence"/>
</dbReference>
<dbReference type="Gene3D" id="3.30.9.10">
    <property type="entry name" value="D-Amino Acid Oxidase, subunit A, domain 2"/>
    <property type="match status" value="1"/>
</dbReference>
<accession>A0A271K7U9</accession>
<dbReference type="PANTHER" id="PTHR10961:SF46">
    <property type="entry name" value="PEROXISOMAL SARCOSINE OXIDASE"/>
    <property type="match status" value="1"/>
</dbReference>
<comment type="cofactor">
    <cofactor evidence="1">
        <name>FAD</name>
        <dbReference type="ChEBI" id="CHEBI:57692"/>
    </cofactor>
</comment>
<dbReference type="GO" id="GO:0050660">
    <property type="term" value="F:flavin adenine dinucleotide binding"/>
    <property type="evidence" value="ECO:0007669"/>
    <property type="project" value="InterPro"/>
</dbReference>
<dbReference type="GO" id="GO:0008115">
    <property type="term" value="F:sarcosine oxidase activity"/>
    <property type="evidence" value="ECO:0007669"/>
    <property type="project" value="TreeGrafter"/>
</dbReference>
<keyword evidence="3" id="KW-0274">FAD</keyword>
<dbReference type="SUPFAM" id="SSF51905">
    <property type="entry name" value="FAD/NAD(P)-binding domain"/>
    <property type="match status" value="1"/>
</dbReference>
<evidence type="ECO:0000259" key="5">
    <source>
        <dbReference type="Pfam" id="PF01266"/>
    </source>
</evidence>
<dbReference type="InterPro" id="IPR006076">
    <property type="entry name" value="FAD-dep_OxRdtase"/>
</dbReference>
<evidence type="ECO:0000256" key="4">
    <source>
        <dbReference type="ARBA" id="ARBA00023002"/>
    </source>
</evidence>
<proteinExistence type="predicted"/>
<protein>
    <submittedName>
        <fullName evidence="6">Sarcosine oxidase</fullName>
    </submittedName>
</protein>
<reference evidence="6 7" key="1">
    <citation type="submission" date="2017-08" db="EMBL/GenBank/DDBJ databases">
        <title>Mesorhizobium wenxinae sp. nov., a novel rhizobial species isolated from root nodules of chickpea (Cicer arietinum L.).</title>
        <authorList>
            <person name="Zhang J."/>
        </authorList>
    </citation>
    <scope>NUCLEOTIDE SEQUENCE [LARGE SCALE GENOMIC DNA]</scope>
    <source>
        <strain evidence="7">WYCCWR 10019</strain>
    </source>
</reference>
<gene>
    <name evidence="6" type="ORF">CIT31_31240</name>
</gene>